<protein>
    <submittedName>
        <fullName evidence="8">UbiA prenyltransferase</fullName>
    </submittedName>
</protein>
<dbReference type="Proteomes" id="UP000031980">
    <property type="component" value="Unassembled WGS sequence"/>
</dbReference>
<organism evidence="8 10">
    <name type="scientific">Sanguibacteroides justesenii</name>
    <dbReference type="NCBI Taxonomy" id="1547597"/>
    <lineage>
        <taxon>Bacteria</taxon>
        <taxon>Pseudomonadati</taxon>
        <taxon>Bacteroidota</taxon>
        <taxon>Bacteroidia</taxon>
        <taxon>Bacteroidales</taxon>
        <taxon>Porphyromonadaceae</taxon>
        <taxon>Sanguibacteroides</taxon>
    </lineage>
</organism>
<keyword evidence="4 6" id="KW-1133">Transmembrane helix</keyword>
<dbReference type="InterPro" id="IPR000537">
    <property type="entry name" value="UbiA_prenyltransferase"/>
</dbReference>
<feature type="transmembrane region" description="Helical" evidence="6">
    <location>
        <begin position="233"/>
        <end position="252"/>
    </location>
</feature>
<gene>
    <name evidence="8" type="ORF">BA92_03715</name>
    <name evidence="7" type="ORF">IE90_09680</name>
</gene>
<keyword evidence="2" id="KW-1003">Cell membrane</keyword>
<evidence type="ECO:0000256" key="1">
    <source>
        <dbReference type="ARBA" id="ARBA00004141"/>
    </source>
</evidence>
<dbReference type="Gene3D" id="1.10.357.140">
    <property type="entry name" value="UbiA prenyltransferase"/>
    <property type="match status" value="1"/>
</dbReference>
<reference evidence="7 9" key="2">
    <citation type="submission" date="2014-07" db="EMBL/GenBank/DDBJ databases">
        <title>Porphyromonadaceae bacterium OUH 334697 = ATCC BAA-2682 = DSM 28341 draft genome.</title>
        <authorList>
            <person name="Sydenham T.V."/>
            <person name="Hasman H."/>
            <person name="Justesen U.S."/>
        </authorList>
    </citation>
    <scope>NUCLEOTIDE SEQUENCE [LARGE SCALE GENOMIC DNA]</scope>
    <source>
        <strain evidence="7 9">OUH 334697</strain>
    </source>
</reference>
<dbReference type="EMBL" id="JPIU01000037">
    <property type="protein sequence ID" value="KIO45582.1"/>
    <property type="molecule type" value="Genomic_DNA"/>
</dbReference>
<comment type="caution">
    <text evidence="8">The sequence shown here is derived from an EMBL/GenBank/DDBJ whole genome shotgun (WGS) entry which is preliminary data.</text>
</comment>
<dbReference type="AlphaFoldDB" id="A0A0C3NHG7"/>
<evidence type="ECO:0000256" key="4">
    <source>
        <dbReference type="ARBA" id="ARBA00022989"/>
    </source>
</evidence>
<evidence type="ECO:0000256" key="3">
    <source>
        <dbReference type="ARBA" id="ARBA00022692"/>
    </source>
</evidence>
<dbReference type="PANTHER" id="PTHR42723">
    <property type="entry name" value="CHLOROPHYLL SYNTHASE"/>
    <property type="match status" value="1"/>
</dbReference>
<dbReference type="Proteomes" id="UP000031937">
    <property type="component" value="Unassembled WGS sequence"/>
</dbReference>
<feature type="transmembrane region" description="Helical" evidence="6">
    <location>
        <begin position="88"/>
        <end position="109"/>
    </location>
</feature>
<dbReference type="OrthoDB" id="9811562at2"/>
<reference evidence="8 10" key="1">
    <citation type="submission" date="2014-07" db="EMBL/GenBank/DDBJ databases">
        <title>Porphyromonadaceae bacterium OUH 308042 = ATCC BAA-2681 = DSM 28342 draft genome.</title>
        <authorList>
            <person name="Sydenham T.V."/>
            <person name="Hasman H."/>
            <person name="Justensen U.S."/>
        </authorList>
    </citation>
    <scope>NUCLEOTIDE SEQUENCE [LARGE SCALE GENOMIC DNA]</scope>
    <source>
        <strain evidence="8 10">OUH 308042</strain>
    </source>
</reference>
<dbReference type="InterPro" id="IPR044878">
    <property type="entry name" value="UbiA_sf"/>
</dbReference>
<dbReference type="InterPro" id="IPR050475">
    <property type="entry name" value="Prenyltransferase_related"/>
</dbReference>
<dbReference type="RefSeq" id="WP_041503627.1">
    <property type="nucleotide sequence ID" value="NZ_JPIT01000031.1"/>
</dbReference>
<evidence type="ECO:0000256" key="6">
    <source>
        <dbReference type="SAM" id="Phobius"/>
    </source>
</evidence>
<keyword evidence="3 6" id="KW-0812">Transmembrane</keyword>
<dbReference type="EMBL" id="JPIT01000031">
    <property type="protein sequence ID" value="KIO43403.1"/>
    <property type="molecule type" value="Genomic_DNA"/>
</dbReference>
<feature type="transmembrane region" description="Helical" evidence="6">
    <location>
        <begin position="140"/>
        <end position="163"/>
    </location>
</feature>
<feature type="transmembrane region" description="Helical" evidence="6">
    <location>
        <begin position="115"/>
        <end position="133"/>
    </location>
</feature>
<evidence type="ECO:0000313" key="9">
    <source>
        <dbReference type="Proteomes" id="UP000031937"/>
    </source>
</evidence>
<feature type="transmembrane region" description="Helical" evidence="6">
    <location>
        <begin position="258"/>
        <end position="278"/>
    </location>
</feature>
<keyword evidence="10" id="KW-1185">Reference proteome</keyword>
<comment type="subcellular location">
    <subcellularLocation>
        <location evidence="1">Membrane</location>
        <topology evidence="1">Multi-pass membrane protein</topology>
    </subcellularLocation>
</comment>
<proteinExistence type="predicted"/>
<evidence type="ECO:0000313" key="10">
    <source>
        <dbReference type="Proteomes" id="UP000031980"/>
    </source>
</evidence>
<feature type="transmembrane region" description="Helical" evidence="6">
    <location>
        <begin position="12"/>
        <end position="34"/>
    </location>
</feature>
<evidence type="ECO:0000313" key="8">
    <source>
        <dbReference type="EMBL" id="KIO45582.1"/>
    </source>
</evidence>
<dbReference type="GO" id="GO:0016020">
    <property type="term" value="C:membrane"/>
    <property type="evidence" value="ECO:0007669"/>
    <property type="project" value="UniProtKB-SubCell"/>
</dbReference>
<sequence length="314" mass="36447">MLEIFKLIRLRTIAFAAFTMYAMRYFVIVPILARGGFSLQLSDGDFSFLVVSVCCLVSAAYVINDYFDTKTDRLSGNREIIVGKTISRRMAIILHTFLNIVAVVIAFYMGERVGHWEFGILFLAVSLLLWFYSSRYKKRFVWGNLIVAFLAGCIPLSAVLFEIPLLTHTYSDVIAKTGINFNAVLYWTGWFSYFLFFNMWIYEVNKDIYSIEGDRDDGVMTFPVKLGIRKTKIFISILVCWCIVSMFVLYAIEFSHSWVVLGYFAVGLFIPYLFYVYSVLRDDRKKFQFYLIRLIMVLCVGFSLLLQYFFNSVA</sequence>
<name>A0A0C3NHG7_9PORP</name>
<feature type="transmembrane region" description="Helical" evidence="6">
    <location>
        <begin position="290"/>
        <end position="310"/>
    </location>
</feature>
<evidence type="ECO:0000256" key="5">
    <source>
        <dbReference type="ARBA" id="ARBA00023136"/>
    </source>
</evidence>
<dbReference type="GO" id="GO:0016765">
    <property type="term" value="F:transferase activity, transferring alkyl or aryl (other than methyl) groups"/>
    <property type="evidence" value="ECO:0007669"/>
    <property type="project" value="InterPro"/>
</dbReference>
<feature type="transmembrane region" description="Helical" evidence="6">
    <location>
        <begin position="183"/>
        <end position="202"/>
    </location>
</feature>
<keyword evidence="5 6" id="KW-0472">Membrane</keyword>
<keyword evidence="8" id="KW-0808">Transferase</keyword>
<dbReference type="CDD" id="cd13961">
    <property type="entry name" value="PT_UbiA_DGGGPS"/>
    <property type="match status" value="1"/>
</dbReference>
<dbReference type="PANTHER" id="PTHR42723:SF1">
    <property type="entry name" value="CHLOROPHYLL SYNTHASE, CHLOROPLASTIC"/>
    <property type="match status" value="1"/>
</dbReference>
<feature type="transmembrane region" description="Helical" evidence="6">
    <location>
        <begin position="46"/>
        <end position="67"/>
    </location>
</feature>
<accession>A0A0C3NHG7</accession>
<evidence type="ECO:0000256" key="2">
    <source>
        <dbReference type="ARBA" id="ARBA00022475"/>
    </source>
</evidence>
<evidence type="ECO:0000313" key="7">
    <source>
        <dbReference type="EMBL" id="KIO43403.1"/>
    </source>
</evidence>
<dbReference type="Pfam" id="PF01040">
    <property type="entry name" value="UbiA"/>
    <property type="match status" value="1"/>
</dbReference>